<dbReference type="InterPro" id="IPR013830">
    <property type="entry name" value="SGNH_hydro"/>
</dbReference>
<dbReference type="PANTHER" id="PTHR30383:SF5">
    <property type="entry name" value="SGNH HYDROLASE-TYPE ESTERASE DOMAIN-CONTAINING PROTEIN"/>
    <property type="match status" value="1"/>
</dbReference>
<evidence type="ECO:0000256" key="1">
    <source>
        <dbReference type="SAM" id="MobiDB-lite"/>
    </source>
</evidence>
<feature type="chain" id="PRO_5042273201" evidence="2">
    <location>
        <begin position="20"/>
        <end position="244"/>
    </location>
</feature>
<evidence type="ECO:0000259" key="3">
    <source>
        <dbReference type="Pfam" id="PF13472"/>
    </source>
</evidence>
<feature type="signal peptide" evidence="2">
    <location>
        <begin position="1"/>
        <end position="19"/>
    </location>
</feature>
<dbReference type="PANTHER" id="PTHR30383">
    <property type="entry name" value="THIOESTERASE 1/PROTEASE 1/LYSOPHOSPHOLIPASE L1"/>
    <property type="match status" value="1"/>
</dbReference>
<accession>A0AAE3IPQ1</accession>
<keyword evidence="5" id="KW-1185">Reference proteome</keyword>
<feature type="region of interest" description="Disordered" evidence="1">
    <location>
        <begin position="220"/>
        <end position="244"/>
    </location>
</feature>
<dbReference type="InterPro" id="IPR051532">
    <property type="entry name" value="Ester_Hydrolysis_Enzymes"/>
</dbReference>
<dbReference type="GO" id="GO:0004622">
    <property type="term" value="F:phosphatidylcholine lysophospholipase activity"/>
    <property type="evidence" value="ECO:0007669"/>
    <property type="project" value="TreeGrafter"/>
</dbReference>
<sequence length="244" mass="27262">MKQIIFTVTSLLVFGILSAQDSNTDWANFAKYAEANKTVSPGTVVFLGNSITEGWANTHPQFFKQNNYTGRGIGGQTSSQMLVRFRADVINLKPKAVVILAGTNDIARNTGYIALENILGNIISMCEIAKANNVRAVLCSALPAYQFSWRKELQPAKDIITLNAMIKDYAQKNNITYVDYHSALKDERDGLPEKYAGDGVHPNSDAYLIMENLVQKALANKPPESTKKQKKERQYLFQRNNHKD</sequence>
<feature type="domain" description="SGNH hydrolase-type esterase" evidence="3">
    <location>
        <begin position="46"/>
        <end position="207"/>
    </location>
</feature>
<dbReference type="AlphaFoldDB" id="A0AAE3IPQ1"/>
<reference evidence="4" key="1">
    <citation type="submission" date="2022-10" db="EMBL/GenBank/DDBJ databases">
        <authorList>
            <person name="Kim H.S."/>
            <person name="Kim J.-S."/>
            <person name="Suh M.K."/>
            <person name="Eom M.K."/>
            <person name="Lee J.-S."/>
        </authorList>
    </citation>
    <scope>NUCLEOTIDE SEQUENCE</scope>
    <source>
        <strain evidence="4">LIP-5</strain>
    </source>
</reference>
<gene>
    <name evidence="4" type="ORF">OD355_03400</name>
</gene>
<evidence type="ECO:0000313" key="5">
    <source>
        <dbReference type="Proteomes" id="UP001209317"/>
    </source>
</evidence>
<dbReference type="Proteomes" id="UP001209317">
    <property type="component" value="Unassembled WGS sequence"/>
</dbReference>
<evidence type="ECO:0000313" key="4">
    <source>
        <dbReference type="EMBL" id="MCU7693557.1"/>
    </source>
</evidence>
<dbReference type="InterPro" id="IPR036514">
    <property type="entry name" value="SGNH_hydro_sf"/>
</dbReference>
<dbReference type="SUPFAM" id="SSF52266">
    <property type="entry name" value="SGNH hydrolase"/>
    <property type="match status" value="1"/>
</dbReference>
<dbReference type="Pfam" id="PF13472">
    <property type="entry name" value="Lipase_GDSL_2"/>
    <property type="match status" value="1"/>
</dbReference>
<name>A0AAE3IPQ1_9BACT</name>
<proteinExistence type="predicted"/>
<dbReference type="EMBL" id="JAOTPL010000003">
    <property type="protein sequence ID" value="MCU7693557.1"/>
    <property type="molecule type" value="Genomic_DNA"/>
</dbReference>
<organism evidence="4 5">
    <name type="scientific">Haoranjiania flava</name>
    <dbReference type="NCBI Taxonomy" id="1856322"/>
    <lineage>
        <taxon>Bacteria</taxon>
        <taxon>Pseudomonadati</taxon>
        <taxon>Bacteroidota</taxon>
        <taxon>Chitinophagia</taxon>
        <taxon>Chitinophagales</taxon>
        <taxon>Chitinophagaceae</taxon>
        <taxon>Haoranjiania</taxon>
    </lineage>
</organism>
<keyword evidence="2" id="KW-0732">Signal</keyword>
<dbReference type="CDD" id="cd04501">
    <property type="entry name" value="SGNH_hydrolase_like_4"/>
    <property type="match status" value="1"/>
</dbReference>
<protein>
    <submittedName>
        <fullName evidence="4">SGNH/GDSL hydrolase family protein</fullName>
    </submittedName>
</protein>
<evidence type="ECO:0000256" key="2">
    <source>
        <dbReference type="SAM" id="SignalP"/>
    </source>
</evidence>
<keyword evidence="4" id="KW-0378">Hydrolase</keyword>
<dbReference type="Gene3D" id="3.40.50.1110">
    <property type="entry name" value="SGNH hydrolase"/>
    <property type="match status" value="1"/>
</dbReference>
<comment type="caution">
    <text evidence="4">The sequence shown here is derived from an EMBL/GenBank/DDBJ whole genome shotgun (WGS) entry which is preliminary data.</text>
</comment>
<dbReference type="RefSeq" id="WP_263037045.1">
    <property type="nucleotide sequence ID" value="NZ_JAOTPL010000003.1"/>
</dbReference>